<proteinExistence type="predicted"/>
<name>A0AA36DED6_9BILA</name>
<dbReference type="Proteomes" id="UP001177023">
    <property type="component" value="Unassembled WGS sequence"/>
</dbReference>
<organism evidence="3 4">
    <name type="scientific">Mesorhabditis spiculigera</name>
    <dbReference type="NCBI Taxonomy" id="96644"/>
    <lineage>
        <taxon>Eukaryota</taxon>
        <taxon>Metazoa</taxon>
        <taxon>Ecdysozoa</taxon>
        <taxon>Nematoda</taxon>
        <taxon>Chromadorea</taxon>
        <taxon>Rhabditida</taxon>
        <taxon>Rhabditina</taxon>
        <taxon>Rhabditomorpha</taxon>
        <taxon>Rhabditoidea</taxon>
        <taxon>Rhabditidae</taxon>
        <taxon>Mesorhabditinae</taxon>
        <taxon>Mesorhabditis</taxon>
    </lineage>
</organism>
<feature type="non-terminal residue" evidence="3">
    <location>
        <position position="1"/>
    </location>
</feature>
<feature type="compositionally biased region" description="Basic and acidic residues" evidence="1">
    <location>
        <begin position="198"/>
        <end position="211"/>
    </location>
</feature>
<keyword evidence="4" id="KW-1185">Reference proteome</keyword>
<feature type="chain" id="PRO_5041388888" evidence="2">
    <location>
        <begin position="17"/>
        <end position="226"/>
    </location>
</feature>
<feature type="region of interest" description="Disordered" evidence="1">
    <location>
        <begin position="130"/>
        <end position="226"/>
    </location>
</feature>
<accession>A0AA36DED6</accession>
<keyword evidence="2" id="KW-0732">Signal</keyword>
<reference evidence="3" key="1">
    <citation type="submission" date="2023-06" db="EMBL/GenBank/DDBJ databases">
        <authorList>
            <person name="Delattre M."/>
        </authorList>
    </citation>
    <scope>NUCLEOTIDE SEQUENCE</scope>
    <source>
        <strain evidence="3">AF72</strain>
    </source>
</reference>
<evidence type="ECO:0000313" key="4">
    <source>
        <dbReference type="Proteomes" id="UP001177023"/>
    </source>
</evidence>
<protein>
    <submittedName>
        <fullName evidence="3">Uncharacterized protein</fullName>
    </submittedName>
</protein>
<sequence>MPVLYLLIVLIAPVSGQINLGTFNLGRDPYGQWNLGFNQGANLFGFGGDRGIALSGGDRGFGMQTNGGALVGGERVGVDSGLGVDKQNGLGLGSLLSFGNQPANQPGGQLQQFLQNIGRFFSGIAPTPAAAPAGPLGREVSSSGGPLGTIGVASRPAPNMPQQPDTSSESAGEASFPTLAPDTLSGDREPPSIQANIDEAHNSVETVDRRPTNPRRLPGLVDMNEN</sequence>
<evidence type="ECO:0000256" key="2">
    <source>
        <dbReference type="SAM" id="SignalP"/>
    </source>
</evidence>
<dbReference type="AlphaFoldDB" id="A0AA36DED6"/>
<gene>
    <name evidence="3" type="ORF">MSPICULIGERA_LOCUS23730</name>
</gene>
<feature type="compositionally biased region" description="Polar residues" evidence="1">
    <location>
        <begin position="160"/>
        <end position="170"/>
    </location>
</feature>
<comment type="caution">
    <text evidence="3">The sequence shown here is derived from an EMBL/GenBank/DDBJ whole genome shotgun (WGS) entry which is preliminary data.</text>
</comment>
<dbReference type="EMBL" id="CATQJA010002706">
    <property type="protein sequence ID" value="CAJ0585718.1"/>
    <property type="molecule type" value="Genomic_DNA"/>
</dbReference>
<feature type="signal peptide" evidence="2">
    <location>
        <begin position="1"/>
        <end position="16"/>
    </location>
</feature>
<evidence type="ECO:0000256" key="1">
    <source>
        <dbReference type="SAM" id="MobiDB-lite"/>
    </source>
</evidence>
<evidence type="ECO:0000313" key="3">
    <source>
        <dbReference type="EMBL" id="CAJ0585718.1"/>
    </source>
</evidence>